<evidence type="ECO:0000256" key="1">
    <source>
        <dbReference type="SAM" id="SignalP"/>
    </source>
</evidence>
<comment type="caution">
    <text evidence="2">The sequence shown here is derived from an EMBL/GenBank/DDBJ whole genome shotgun (WGS) entry which is preliminary data.</text>
</comment>
<proteinExistence type="predicted"/>
<evidence type="ECO:0000313" key="2">
    <source>
        <dbReference type="EMBL" id="KAF4338014.1"/>
    </source>
</evidence>
<dbReference type="Proteomes" id="UP000730481">
    <property type="component" value="Unassembled WGS sequence"/>
</dbReference>
<accession>A0A9P5AGI7</accession>
<keyword evidence="1" id="KW-0732">Signal</keyword>
<dbReference type="OrthoDB" id="4976438at2759"/>
<gene>
    <name evidence="2" type="ORF">FBEOM_8114</name>
</gene>
<dbReference type="AlphaFoldDB" id="A0A9P5AGI7"/>
<feature type="signal peptide" evidence="1">
    <location>
        <begin position="1"/>
        <end position="26"/>
    </location>
</feature>
<name>A0A9P5AGI7_9HYPO</name>
<dbReference type="EMBL" id="PVQB02000371">
    <property type="protein sequence ID" value="KAF4338014.1"/>
    <property type="molecule type" value="Genomic_DNA"/>
</dbReference>
<feature type="chain" id="PRO_5040441133" evidence="1">
    <location>
        <begin position="27"/>
        <end position="413"/>
    </location>
</feature>
<organism evidence="2 3">
    <name type="scientific">Fusarium beomiforme</name>
    <dbReference type="NCBI Taxonomy" id="44412"/>
    <lineage>
        <taxon>Eukaryota</taxon>
        <taxon>Fungi</taxon>
        <taxon>Dikarya</taxon>
        <taxon>Ascomycota</taxon>
        <taxon>Pezizomycotina</taxon>
        <taxon>Sordariomycetes</taxon>
        <taxon>Hypocreomycetidae</taxon>
        <taxon>Hypocreales</taxon>
        <taxon>Nectriaceae</taxon>
        <taxon>Fusarium</taxon>
        <taxon>Fusarium burgessii species complex</taxon>
    </lineage>
</organism>
<reference evidence="2" key="1">
    <citation type="journal article" date="2017" name="Mycologia">
        <title>Fusarium algeriense, sp. nov., a novel toxigenic crown rot pathogen of durum wheat from Algeria is nested in the Fusarium burgessii species complex.</title>
        <authorList>
            <person name="Laraba I."/>
            <person name="Keddad A."/>
            <person name="Boureghda H."/>
            <person name="Abdallah N."/>
            <person name="Vaughan M.M."/>
            <person name="Proctor R.H."/>
            <person name="Busman M."/>
            <person name="O'Donnell K."/>
        </authorList>
    </citation>
    <scope>NUCLEOTIDE SEQUENCE</scope>
    <source>
        <strain evidence="2">NRRL 25174</strain>
    </source>
</reference>
<evidence type="ECO:0000313" key="3">
    <source>
        <dbReference type="Proteomes" id="UP000730481"/>
    </source>
</evidence>
<reference evidence="2" key="2">
    <citation type="submission" date="2020-02" db="EMBL/GenBank/DDBJ databases">
        <title>Identification and distribution of gene clusters putatively required for synthesis of sphingolipid metabolism inhibitors in phylogenetically diverse species of the filamentous fungus Fusarium.</title>
        <authorList>
            <person name="Kim H.-S."/>
            <person name="Busman M."/>
            <person name="Brown D.W."/>
            <person name="Divon H."/>
            <person name="Uhlig S."/>
            <person name="Proctor R.H."/>
        </authorList>
    </citation>
    <scope>NUCLEOTIDE SEQUENCE</scope>
    <source>
        <strain evidence="2">NRRL 25174</strain>
    </source>
</reference>
<keyword evidence="3" id="KW-1185">Reference proteome</keyword>
<sequence length="413" mass="46274">MALTLSASVLLLSAGKTLLSSGLTWAVSTTSGWAAKKFLDHLTSDPNAKVTRADIFGVVQEMQVIQSTLNDLSDSLSNGIITIRLDSLNQPMAQIQAHYKTVADIIDTAYDVAEKNLTQEAHDQQMDGLQRRLDNRLQSCADYIPGWLTQIHNLLNANGERAFMRQLSQQAWNESPDLVAYYSRTKTVVLDYWVTVSKGIDLLQLAHGAANVKFNEGQRAIDRAIRQLQDQERNYVNFIGNETIHIAETVLLDPSKPVPFSLETNMETYLEAQDVGTTNTRLSVNRRDPVEWRMDPWPPVNPATFDPLRGWPVALNQPGQRGIACPGGRHGLALEPFARPTCTWSIKPREPGNHRFSFRFISGLVRQANNNYYMIVRPSNGAPGRIMSLLPTVHREDGNHFFWVRPMGLESIA</sequence>
<protein>
    <submittedName>
        <fullName evidence="2">Uncharacterized protein</fullName>
    </submittedName>
</protein>